<dbReference type="PANTHER" id="PTHR30055">
    <property type="entry name" value="HTH-TYPE TRANSCRIPTIONAL REGULATOR RUTR"/>
    <property type="match status" value="1"/>
</dbReference>
<reference evidence="7 8" key="1">
    <citation type="submission" date="2020-07" db="EMBL/GenBank/DDBJ databases">
        <authorList>
            <person name="Zhuang K."/>
            <person name="Ran Y."/>
        </authorList>
    </citation>
    <scope>NUCLEOTIDE SEQUENCE [LARGE SCALE GENOMIC DNA]</scope>
    <source>
        <strain evidence="7 8">WCH-YHL-001</strain>
    </source>
</reference>
<organism evidence="7 8">
    <name type="scientific">Nocardia huaxiensis</name>
    <dbReference type="NCBI Taxonomy" id="2755382"/>
    <lineage>
        <taxon>Bacteria</taxon>
        <taxon>Bacillati</taxon>
        <taxon>Actinomycetota</taxon>
        <taxon>Actinomycetes</taxon>
        <taxon>Mycobacteriales</taxon>
        <taxon>Nocardiaceae</taxon>
        <taxon>Nocardia</taxon>
    </lineage>
</organism>
<name>A0A7D6Z699_9NOCA</name>
<protein>
    <submittedName>
        <fullName evidence="7">TetR/AcrR family transcriptional regulator</fullName>
    </submittedName>
</protein>
<dbReference type="Pfam" id="PF00440">
    <property type="entry name" value="TetR_N"/>
    <property type="match status" value="1"/>
</dbReference>
<evidence type="ECO:0000313" key="8">
    <source>
        <dbReference type="Proteomes" id="UP000515512"/>
    </source>
</evidence>
<dbReference type="RefSeq" id="WP_181583809.1">
    <property type="nucleotide sequence ID" value="NZ_CP059399.1"/>
</dbReference>
<evidence type="ECO:0000256" key="2">
    <source>
        <dbReference type="ARBA" id="ARBA00023125"/>
    </source>
</evidence>
<dbReference type="Gene3D" id="1.10.357.10">
    <property type="entry name" value="Tetracycline Repressor, domain 2"/>
    <property type="match status" value="1"/>
</dbReference>
<evidence type="ECO:0000259" key="6">
    <source>
        <dbReference type="PROSITE" id="PS50977"/>
    </source>
</evidence>
<feature type="region of interest" description="Disordered" evidence="5">
    <location>
        <begin position="1"/>
        <end position="20"/>
    </location>
</feature>
<dbReference type="PANTHER" id="PTHR30055:SF234">
    <property type="entry name" value="HTH-TYPE TRANSCRIPTIONAL REGULATOR BETI"/>
    <property type="match status" value="1"/>
</dbReference>
<dbReference type="PRINTS" id="PR00455">
    <property type="entry name" value="HTHTETR"/>
</dbReference>
<dbReference type="GO" id="GO:0000976">
    <property type="term" value="F:transcription cis-regulatory region binding"/>
    <property type="evidence" value="ECO:0007669"/>
    <property type="project" value="TreeGrafter"/>
</dbReference>
<dbReference type="EMBL" id="CP059399">
    <property type="protein sequence ID" value="QLY32644.1"/>
    <property type="molecule type" value="Genomic_DNA"/>
</dbReference>
<evidence type="ECO:0000256" key="3">
    <source>
        <dbReference type="ARBA" id="ARBA00023163"/>
    </source>
</evidence>
<dbReference type="AlphaFoldDB" id="A0A7D6Z699"/>
<accession>A0A7D6Z699</accession>
<sequence>MSSHVPATFTTVHPLSDSQRERRQRLLTAARDLAATGGYAAVTMHAVADSAQLARATVYRYFGSKDQLLTAVGAEWAREVTAAWESHDVPGRPAERVATLLTEIIDRTAAELPLCSAVVSAIISGDPTAEGERRGLYGLWMGRFDEILEEAVAAEDRAEIDYLLGQLLLAAFTSMCMLGQSPEQVRNMMVGAAHRLLP</sequence>
<dbReference type="InterPro" id="IPR050109">
    <property type="entry name" value="HTH-type_TetR-like_transc_reg"/>
</dbReference>
<keyword evidence="3" id="KW-0804">Transcription</keyword>
<evidence type="ECO:0000256" key="4">
    <source>
        <dbReference type="PROSITE-ProRule" id="PRU00335"/>
    </source>
</evidence>
<dbReference type="KEGG" id="nhu:H0264_10640"/>
<proteinExistence type="predicted"/>
<dbReference type="PROSITE" id="PS01081">
    <property type="entry name" value="HTH_TETR_1"/>
    <property type="match status" value="1"/>
</dbReference>
<dbReference type="GO" id="GO:0003700">
    <property type="term" value="F:DNA-binding transcription factor activity"/>
    <property type="evidence" value="ECO:0007669"/>
    <property type="project" value="TreeGrafter"/>
</dbReference>
<evidence type="ECO:0000256" key="1">
    <source>
        <dbReference type="ARBA" id="ARBA00023015"/>
    </source>
</evidence>
<feature type="compositionally biased region" description="Polar residues" evidence="5">
    <location>
        <begin position="1"/>
        <end position="17"/>
    </location>
</feature>
<keyword evidence="2 4" id="KW-0238">DNA-binding</keyword>
<dbReference type="SUPFAM" id="SSF46689">
    <property type="entry name" value="Homeodomain-like"/>
    <property type="match status" value="1"/>
</dbReference>
<keyword evidence="1" id="KW-0805">Transcription regulation</keyword>
<evidence type="ECO:0000256" key="5">
    <source>
        <dbReference type="SAM" id="MobiDB-lite"/>
    </source>
</evidence>
<dbReference type="PROSITE" id="PS50977">
    <property type="entry name" value="HTH_TETR_2"/>
    <property type="match status" value="1"/>
</dbReference>
<feature type="domain" description="HTH tetR-type" evidence="6">
    <location>
        <begin position="20"/>
        <end position="80"/>
    </location>
</feature>
<feature type="DNA-binding region" description="H-T-H motif" evidence="4">
    <location>
        <begin position="43"/>
        <end position="62"/>
    </location>
</feature>
<keyword evidence="8" id="KW-1185">Reference proteome</keyword>
<gene>
    <name evidence="7" type="ORF">H0264_10640</name>
</gene>
<dbReference type="InterPro" id="IPR001647">
    <property type="entry name" value="HTH_TetR"/>
</dbReference>
<dbReference type="InterPro" id="IPR009057">
    <property type="entry name" value="Homeodomain-like_sf"/>
</dbReference>
<evidence type="ECO:0000313" key="7">
    <source>
        <dbReference type="EMBL" id="QLY32644.1"/>
    </source>
</evidence>
<dbReference type="InterPro" id="IPR023772">
    <property type="entry name" value="DNA-bd_HTH_TetR-type_CS"/>
</dbReference>
<dbReference type="Proteomes" id="UP000515512">
    <property type="component" value="Chromosome"/>
</dbReference>